<dbReference type="EMBL" id="JANEYF010003458">
    <property type="protein sequence ID" value="KAJ8936143.1"/>
    <property type="molecule type" value="Genomic_DNA"/>
</dbReference>
<accession>A0AAV8XBH8</accession>
<proteinExistence type="predicted"/>
<gene>
    <name evidence="2" type="ORF">NQ314_012482</name>
</gene>
<comment type="caution">
    <text evidence="2">The sequence shown here is derived from an EMBL/GenBank/DDBJ whole genome shotgun (WGS) entry which is preliminary data.</text>
</comment>
<evidence type="ECO:0000313" key="3">
    <source>
        <dbReference type="Proteomes" id="UP001162156"/>
    </source>
</evidence>
<reference evidence="2" key="1">
    <citation type="journal article" date="2023" name="Insect Mol. Biol.">
        <title>Genome sequencing provides insights into the evolution of gene families encoding plant cell wall-degrading enzymes in longhorned beetles.</title>
        <authorList>
            <person name="Shin N.R."/>
            <person name="Okamura Y."/>
            <person name="Kirsch R."/>
            <person name="Pauchet Y."/>
        </authorList>
    </citation>
    <scope>NUCLEOTIDE SEQUENCE</scope>
    <source>
        <strain evidence="2">RBIC_L_NR</strain>
    </source>
</reference>
<organism evidence="2 3">
    <name type="scientific">Rhamnusium bicolor</name>
    <dbReference type="NCBI Taxonomy" id="1586634"/>
    <lineage>
        <taxon>Eukaryota</taxon>
        <taxon>Metazoa</taxon>
        <taxon>Ecdysozoa</taxon>
        <taxon>Arthropoda</taxon>
        <taxon>Hexapoda</taxon>
        <taxon>Insecta</taxon>
        <taxon>Pterygota</taxon>
        <taxon>Neoptera</taxon>
        <taxon>Endopterygota</taxon>
        <taxon>Coleoptera</taxon>
        <taxon>Polyphaga</taxon>
        <taxon>Cucujiformia</taxon>
        <taxon>Chrysomeloidea</taxon>
        <taxon>Cerambycidae</taxon>
        <taxon>Lepturinae</taxon>
        <taxon>Rhagiini</taxon>
        <taxon>Rhamnusium</taxon>
    </lineage>
</organism>
<feature type="region of interest" description="Disordered" evidence="1">
    <location>
        <begin position="113"/>
        <end position="132"/>
    </location>
</feature>
<name>A0AAV8XBH8_9CUCU</name>
<dbReference type="AlphaFoldDB" id="A0AAV8XBH8"/>
<sequence>VENLKLINESFTNTNWLLNSDDVNIILEELIYKSNNVINSIAPIRNVVNNNNNQLPWYDEEIKIKARYRDNLYMMFKNCQNIYEKQQYWNQFKVFRNDVNTLKIKKRMYSENKIDSNKNNSKSNVENSKNIN</sequence>
<feature type="compositionally biased region" description="Low complexity" evidence="1">
    <location>
        <begin position="117"/>
        <end position="132"/>
    </location>
</feature>
<evidence type="ECO:0000256" key="1">
    <source>
        <dbReference type="SAM" id="MobiDB-lite"/>
    </source>
</evidence>
<feature type="non-terminal residue" evidence="2">
    <location>
        <position position="1"/>
    </location>
</feature>
<evidence type="ECO:0000313" key="2">
    <source>
        <dbReference type="EMBL" id="KAJ8936143.1"/>
    </source>
</evidence>
<evidence type="ECO:0008006" key="4">
    <source>
        <dbReference type="Google" id="ProtNLM"/>
    </source>
</evidence>
<keyword evidence="3" id="KW-1185">Reference proteome</keyword>
<protein>
    <recommendedName>
        <fullName evidence="4">Ycf1</fullName>
    </recommendedName>
</protein>
<dbReference type="Proteomes" id="UP001162156">
    <property type="component" value="Unassembled WGS sequence"/>
</dbReference>